<dbReference type="InterPro" id="IPR057290">
    <property type="entry name" value="CHX17_C"/>
</dbReference>
<evidence type="ECO:0000256" key="2">
    <source>
        <dbReference type="ARBA" id="ARBA00022538"/>
    </source>
</evidence>
<feature type="domain" description="Cation/H(+) antiporter central" evidence="6">
    <location>
        <begin position="84"/>
        <end position="206"/>
    </location>
</feature>
<dbReference type="Gene3D" id="3.40.50.12370">
    <property type="match status" value="1"/>
</dbReference>
<dbReference type="AlphaFoldDB" id="A0AAV3QA65"/>
<dbReference type="GO" id="GO:0006885">
    <property type="term" value="P:regulation of pH"/>
    <property type="evidence" value="ECO:0007669"/>
    <property type="project" value="TreeGrafter"/>
</dbReference>
<keyword evidence="4" id="KW-0406">Ion transport</keyword>
<protein>
    <submittedName>
        <fullName evidence="8">Transporter</fullName>
    </submittedName>
</protein>
<evidence type="ECO:0000259" key="7">
    <source>
        <dbReference type="Pfam" id="PF23259"/>
    </source>
</evidence>
<evidence type="ECO:0000256" key="5">
    <source>
        <dbReference type="SAM" id="SignalP"/>
    </source>
</evidence>
<evidence type="ECO:0000256" key="1">
    <source>
        <dbReference type="ARBA" id="ARBA00022448"/>
    </source>
</evidence>
<dbReference type="InterPro" id="IPR050794">
    <property type="entry name" value="CPA2_transporter"/>
</dbReference>
<evidence type="ECO:0000313" key="8">
    <source>
        <dbReference type="EMBL" id="GAA0160081.1"/>
    </source>
</evidence>
<organism evidence="8 9">
    <name type="scientific">Lithospermum erythrorhizon</name>
    <name type="common">Purple gromwell</name>
    <name type="synonym">Lithospermum officinale var. erythrorhizon</name>
    <dbReference type="NCBI Taxonomy" id="34254"/>
    <lineage>
        <taxon>Eukaryota</taxon>
        <taxon>Viridiplantae</taxon>
        <taxon>Streptophyta</taxon>
        <taxon>Embryophyta</taxon>
        <taxon>Tracheophyta</taxon>
        <taxon>Spermatophyta</taxon>
        <taxon>Magnoliopsida</taxon>
        <taxon>eudicotyledons</taxon>
        <taxon>Gunneridae</taxon>
        <taxon>Pentapetalae</taxon>
        <taxon>asterids</taxon>
        <taxon>lamiids</taxon>
        <taxon>Boraginales</taxon>
        <taxon>Boraginaceae</taxon>
        <taxon>Boraginoideae</taxon>
        <taxon>Lithospermeae</taxon>
        <taxon>Lithospermum</taxon>
    </lineage>
</organism>
<dbReference type="Pfam" id="PF23259">
    <property type="entry name" value="CHX17_C"/>
    <property type="match status" value="1"/>
</dbReference>
<dbReference type="GO" id="GO:0098662">
    <property type="term" value="P:inorganic cation transmembrane transport"/>
    <property type="evidence" value="ECO:0007669"/>
    <property type="project" value="TreeGrafter"/>
</dbReference>
<accession>A0AAV3QA65</accession>
<keyword evidence="3" id="KW-0630">Potassium</keyword>
<reference evidence="8 9" key="1">
    <citation type="submission" date="2024-01" db="EMBL/GenBank/DDBJ databases">
        <title>The complete chloroplast genome sequence of Lithospermum erythrorhizon: insights into the phylogenetic relationship among Boraginaceae species and the maternal lineages of purple gromwells.</title>
        <authorList>
            <person name="Okada T."/>
            <person name="Watanabe K."/>
        </authorList>
    </citation>
    <scope>NUCLEOTIDE SEQUENCE [LARGE SCALE GENOMIC DNA]</scope>
</reference>
<dbReference type="Pfam" id="PF23256">
    <property type="entry name" value="CHX17_2nd"/>
    <property type="match status" value="1"/>
</dbReference>
<keyword evidence="9" id="KW-1185">Reference proteome</keyword>
<proteinExistence type="predicted"/>
<feature type="signal peptide" evidence="5">
    <location>
        <begin position="1"/>
        <end position="21"/>
    </location>
</feature>
<feature type="chain" id="PRO_5043864735" evidence="5">
    <location>
        <begin position="22"/>
        <end position="396"/>
    </location>
</feature>
<keyword evidence="1" id="KW-0813">Transport</keyword>
<evidence type="ECO:0000259" key="6">
    <source>
        <dbReference type="Pfam" id="PF23256"/>
    </source>
</evidence>
<dbReference type="InterPro" id="IPR057291">
    <property type="entry name" value="CHX17_2nd"/>
</dbReference>
<gene>
    <name evidence="8" type="ORF">LIER_38972</name>
</gene>
<dbReference type="EMBL" id="BAABME010020324">
    <property type="protein sequence ID" value="GAA0160081.1"/>
    <property type="molecule type" value="Genomic_DNA"/>
</dbReference>
<feature type="domain" description="Cation/H(+) antiporter C-terminal" evidence="7">
    <location>
        <begin position="225"/>
        <end position="367"/>
    </location>
</feature>
<name>A0AAV3QA65_LITER</name>
<evidence type="ECO:0000256" key="4">
    <source>
        <dbReference type="ARBA" id="ARBA00023065"/>
    </source>
</evidence>
<evidence type="ECO:0000313" key="9">
    <source>
        <dbReference type="Proteomes" id="UP001454036"/>
    </source>
</evidence>
<keyword evidence="5" id="KW-0732">Signal</keyword>
<dbReference type="PANTHER" id="PTHR32468:SF109">
    <property type="entry name" value="CATION_H(+) ANTIPORTER 24-RELATED"/>
    <property type="match status" value="1"/>
</dbReference>
<evidence type="ECO:0000256" key="3">
    <source>
        <dbReference type="ARBA" id="ARBA00022958"/>
    </source>
</evidence>
<dbReference type="Proteomes" id="UP001454036">
    <property type="component" value="Unassembled WGS sequence"/>
</dbReference>
<dbReference type="GO" id="GO:0012505">
    <property type="term" value="C:endomembrane system"/>
    <property type="evidence" value="ECO:0007669"/>
    <property type="project" value="TreeGrafter"/>
</dbReference>
<dbReference type="PANTHER" id="PTHR32468">
    <property type="entry name" value="CATION/H + ANTIPORTER"/>
    <property type="match status" value="1"/>
</dbReference>
<comment type="caution">
    <text evidence="8">The sequence shown here is derived from an EMBL/GenBank/DDBJ whole genome shotgun (WGS) entry which is preliminary data.</text>
</comment>
<dbReference type="GO" id="GO:0006813">
    <property type="term" value="P:potassium ion transport"/>
    <property type="evidence" value="ECO:0007669"/>
    <property type="project" value="UniProtKB-KW"/>
</dbReference>
<keyword evidence="2" id="KW-0633">Potassium transport</keyword>
<sequence>MIGKPQFTMLVLATVTVTAVATPMISVVYDPTKPYMVDKRRNIQHTAPNAELEIVACIYDEKNVGGISKVLEISNPTVMSPFSVHALHLTELVGRAAALFMDHDTEEDGLSNISQSNIHNALKHLHKGKEGAIKMHYYTSVSPKKSMYQDICEVALSKKASLIILPYHKDQTDSSTRTDVVKESVESINSNVLKHAPCSVAILVQKSSFLNIFQGRQNYSLYKFVVLFLGGPDSREALTYASRMADNLDVSLTVIRFFSNDNQGDNIIEKKLDDGIVTRFWVKNEGNTRVTYKEVVLCNGEETVEAIQAMNKDHYDLWIVGRKQGINPVLLHGLTRWYHNYELGAVGDFVASSDLDSAGSVLVIQQQILRGQDLAARKFLHRYTFSKTSSVASHYE</sequence>